<sequence length="500" mass="55899">MGRELREPQTVRVIGSIDSGRVHEKFEKKVHTYDLSSQDLETILSVTEESTSAYGFIYDKPLPSRFGLFEDCLAPMHKTDEEITLSSTLSKAVKEILLRLPAKSVAQSKLICKQWLRLIKSESFIRSYFVHKNMGRSPKLMLVGKGTGQSAFCFAPLDTWLSEGPNHCVSLDTKVVCSKPCHGMNLVSTATNDYLYNPGTGFHRVYRNPGPQMYLALGSQRINASEKHAFAVGGKNVGLTFDPLSREHVIVEIVYHQKNFHSRGYRSVCELRWCNSTELAHEYLVPLPPLPVNDMPPAYVGGVLYWMSDPRLGRSYERAIVSFDISTRLFDTIHCPSCITVWSKRSPCSAFVVELQGALCAVLADPVTNSLDVWRLERGRCIWGRAWVIRLEASPDYSLVTNVVVPLAVDPKDGGILLSTGRKLGVYDPLKQTIQSLYSQDQLLLATSSPHLGVPQRSKFTSSEDNSALDSEILPLVPMVYEESLACYPRVGLGRWLSFC</sequence>
<dbReference type="Pfam" id="PF00646">
    <property type="entry name" value="F-box"/>
    <property type="match status" value="1"/>
</dbReference>
<dbReference type="AlphaFoldDB" id="A0AAD8U567"/>
<dbReference type="InterPro" id="IPR036047">
    <property type="entry name" value="F-box-like_dom_sf"/>
</dbReference>
<feature type="domain" description="F-box" evidence="1">
    <location>
        <begin position="91"/>
        <end position="125"/>
    </location>
</feature>
<evidence type="ECO:0000259" key="1">
    <source>
        <dbReference type="Pfam" id="PF00646"/>
    </source>
</evidence>
<proteinExistence type="predicted"/>
<dbReference type="EMBL" id="JAUUTY010000001">
    <property type="protein sequence ID" value="KAK1698932.1"/>
    <property type="molecule type" value="Genomic_DNA"/>
</dbReference>
<evidence type="ECO:0000313" key="3">
    <source>
        <dbReference type="Proteomes" id="UP001231189"/>
    </source>
</evidence>
<dbReference type="PANTHER" id="PTHR31672:SF13">
    <property type="entry name" value="F-BOX PROTEIN CPR30-LIKE"/>
    <property type="match status" value="1"/>
</dbReference>
<gene>
    <name evidence="2" type="ORF">QYE76_015629</name>
</gene>
<reference evidence="2" key="1">
    <citation type="submission" date="2023-07" db="EMBL/GenBank/DDBJ databases">
        <title>A chromosome-level genome assembly of Lolium multiflorum.</title>
        <authorList>
            <person name="Chen Y."/>
            <person name="Copetti D."/>
            <person name="Kolliker R."/>
            <person name="Studer B."/>
        </authorList>
    </citation>
    <scope>NUCLEOTIDE SEQUENCE</scope>
    <source>
        <strain evidence="2">02402/16</strain>
        <tissue evidence="2">Leaf</tissue>
    </source>
</reference>
<evidence type="ECO:0000313" key="2">
    <source>
        <dbReference type="EMBL" id="KAK1698932.1"/>
    </source>
</evidence>
<comment type="caution">
    <text evidence="2">The sequence shown here is derived from an EMBL/GenBank/DDBJ whole genome shotgun (WGS) entry which is preliminary data.</text>
</comment>
<accession>A0AAD8U567</accession>
<dbReference type="InterPro" id="IPR001810">
    <property type="entry name" value="F-box_dom"/>
</dbReference>
<dbReference type="SUPFAM" id="SSF81383">
    <property type="entry name" value="F-box domain"/>
    <property type="match status" value="1"/>
</dbReference>
<dbReference type="PANTHER" id="PTHR31672">
    <property type="entry name" value="BNACNNG10540D PROTEIN"/>
    <property type="match status" value="1"/>
</dbReference>
<dbReference type="Proteomes" id="UP001231189">
    <property type="component" value="Unassembled WGS sequence"/>
</dbReference>
<protein>
    <recommendedName>
        <fullName evidence="1">F-box domain-containing protein</fullName>
    </recommendedName>
</protein>
<organism evidence="2 3">
    <name type="scientific">Lolium multiflorum</name>
    <name type="common">Italian ryegrass</name>
    <name type="synonym">Lolium perenne subsp. multiflorum</name>
    <dbReference type="NCBI Taxonomy" id="4521"/>
    <lineage>
        <taxon>Eukaryota</taxon>
        <taxon>Viridiplantae</taxon>
        <taxon>Streptophyta</taxon>
        <taxon>Embryophyta</taxon>
        <taxon>Tracheophyta</taxon>
        <taxon>Spermatophyta</taxon>
        <taxon>Magnoliopsida</taxon>
        <taxon>Liliopsida</taxon>
        <taxon>Poales</taxon>
        <taxon>Poaceae</taxon>
        <taxon>BOP clade</taxon>
        <taxon>Pooideae</taxon>
        <taxon>Poodae</taxon>
        <taxon>Poeae</taxon>
        <taxon>Poeae Chloroplast Group 2 (Poeae type)</taxon>
        <taxon>Loliodinae</taxon>
        <taxon>Loliinae</taxon>
        <taxon>Lolium</taxon>
    </lineage>
</organism>
<dbReference type="InterPro" id="IPR050796">
    <property type="entry name" value="SCF_F-box_component"/>
</dbReference>
<keyword evidence="3" id="KW-1185">Reference proteome</keyword>
<name>A0AAD8U567_LOLMU</name>